<dbReference type="FunFam" id="3.90.1640.10:FF:000010">
    <property type="entry name" value="Uncharacterized protein"/>
    <property type="match status" value="1"/>
</dbReference>
<protein>
    <recommendedName>
        <fullName evidence="4">DHHA2 domain-containing protein</fullName>
    </recommendedName>
</protein>
<evidence type="ECO:0000313" key="3">
    <source>
        <dbReference type="Proteomes" id="UP001141552"/>
    </source>
</evidence>
<feature type="region of interest" description="Disordered" evidence="1">
    <location>
        <begin position="1"/>
        <end position="354"/>
    </location>
</feature>
<sequence length="672" mass="74636">MMMDRKLGWHSSSSSRESKGSITLQKKMVESQRTKQQQQQQQPPKHQHAPDLTDFMNDMFFGTVNTSSNEKKSYNLTGSHHLDNEEEESSFDDSVRSNSSRLTQEWLEEARRMMAMSPSRADSHSPSRLSGSPRFGAVPGRNPAGPVFDRRDPLSRSARRHRPVESFSGEILTKSAKHTRNKSESLDNSTPNSPVDSSPASQVQRWLNSILNPSNLPDSPSEPTSPRESNGSNPSLFDPTAQTLPPRQPINRKSRFQNSQPPPVSSPQGIPVTSRRTFKPAPVPDTDQLLSPPKNLVESAHRRSISSSTCSKPENQPLSPANNLVDSARRRPTCSTEKVAPKLNADDSRKEEGEEELSLNRFLKEQRIKIDKILFGEINSKAKIILSGPSNSTSSMVAAICYAWLLENRLMNNKGKGDREGYCVVPVMNIRREKMWKQRQAAWLFHHVGLDATSLLFADEVDLESLVMEGKLNVLVVRQDILQPSHEVGSQCTILTDNYCEDAYDLLQTSVLKKLLLAGILLDTRNLNGMTKSSMTRDAEAVQLLLVGSAPNYRNTLFDQLMQDQKQNSFFEALRCNYGKPPTESGLDSGAQMDHRGTGRKSTSVSPDEVMKQSSDKSSNNARNAKTSKDTPKSAKPNTATAPKAAPEKTTPEQSGGKNNFFGLAKWFGFGK</sequence>
<dbReference type="OrthoDB" id="374045at2759"/>
<dbReference type="Gene3D" id="3.90.1640.10">
    <property type="entry name" value="inorganic pyrophosphatase (n-terminal core)"/>
    <property type="match status" value="2"/>
</dbReference>
<feature type="compositionally biased region" description="Low complexity" evidence="1">
    <location>
        <begin position="35"/>
        <end position="44"/>
    </location>
</feature>
<evidence type="ECO:0000256" key="1">
    <source>
        <dbReference type="SAM" id="MobiDB-lite"/>
    </source>
</evidence>
<feature type="compositionally biased region" description="Polar residues" evidence="1">
    <location>
        <begin position="63"/>
        <end position="78"/>
    </location>
</feature>
<proteinExistence type="predicted"/>
<reference evidence="2" key="2">
    <citation type="journal article" date="2023" name="Plants (Basel)">
        <title>Annotation of the Turnera subulata (Passifloraceae) Draft Genome Reveals the S-Locus Evolved after the Divergence of Turneroideae from Passifloroideae in a Stepwise Manner.</title>
        <authorList>
            <person name="Henning P.M."/>
            <person name="Roalson E.H."/>
            <person name="Mir W."/>
            <person name="McCubbin A.G."/>
            <person name="Shore J.S."/>
        </authorList>
    </citation>
    <scope>NUCLEOTIDE SEQUENCE</scope>
    <source>
        <strain evidence="2">F60SS</strain>
    </source>
</reference>
<gene>
    <name evidence="2" type="ORF">Tsubulata_016780</name>
</gene>
<dbReference type="PANTHER" id="PTHR12112">
    <property type="entry name" value="BNIP - RELATED"/>
    <property type="match status" value="1"/>
</dbReference>
<dbReference type="AlphaFoldDB" id="A0A9Q0FAI3"/>
<organism evidence="2 3">
    <name type="scientific">Turnera subulata</name>
    <dbReference type="NCBI Taxonomy" id="218843"/>
    <lineage>
        <taxon>Eukaryota</taxon>
        <taxon>Viridiplantae</taxon>
        <taxon>Streptophyta</taxon>
        <taxon>Embryophyta</taxon>
        <taxon>Tracheophyta</taxon>
        <taxon>Spermatophyta</taxon>
        <taxon>Magnoliopsida</taxon>
        <taxon>eudicotyledons</taxon>
        <taxon>Gunneridae</taxon>
        <taxon>Pentapetalae</taxon>
        <taxon>rosids</taxon>
        <taxon>fabids</taxon>
        <taxon>Malpighiales</taxon>
        <taxon>Passifloraceae</taxon>
        <taxon>Turnera</taxon>
    </lineage>
</organism>
<feature type="compositionally biased region" description="Low complexity" evidence="1">
    <location>
        <begin position="634"/>
        <end position="645"/>
    </location>
</feature>
<name>A0A9Q0FAI3_9ROSI</name>
<reference evidence="2" key="1">
    <citation type="submission" date="2022-02" db="EMBL/GenBank/DDBJ databases">
        <authorList>
            <person name="Henning P.M."/>
            <person name="McCubbin A.G."/>
            <person name="Shore J.S."/>
        </authorList>
    </citation>
    <scope>NUCLEOTIDE SEQUENCE</scope>
    <source>
        <strain evidence="2">F60SS</strain>
        <tissue evidence="2">Leaves</tissue>
    </source>
</reference>
<dbReference type="GO" id="GO:0005737">
    <property type="term" value="C:cytoplasm"/>
    <property type="evidence" value="ECO:0007669"/>
    <property type="project" value="TreeGrafter"/>
</dbReference>
<keyword evidence="3" id="KW-1185">Reference proteome</keyword>
<evidence type="ECO:0008006" key="4">
    <source>
        <dbReference type="Google" id="ProtNLM"/>
    </source>
</evidence>
<evidence type="ECO:0000313" key="2">
    <source>
        <dbReference type="EMBL" id="KAJ4827195.1"/>
    </source>
</evidence>
<dbReference type="Proteomes" id="UP001141552">
    <property type="component" value="Unassembled WGS sequence"/>
</dbReference>
<feature type="compositionally biased region" description="Polar residues" evidence="1">
    <location>
        <begin position="616"/>
        <end position="625"/>
    </location>
</feature>
<feature type="compositionally biased region" description="Polar residues" evidence="1">
    <location>
        <begin position="305"/>
        <end position="325"/>
    </location>
</feature>
<feature type="region of interest" description="Disordered" evidence="1">
    <location>
        <begin position="581"/>
        <end position="662"/>
    </location>
</feature>
<comment type="caution">
    <text evidence="2">The sequence shown here is derived from an EMBL/GenBank/DDBJ whole genome shotgun (WGS) entry which is preliminary data.</text>
</comment>
<dbReference type="EMBL" id="JAKUCV010006466">
    <property type="protein sequence ID" value="KAJ4827195.1"/>
    <property type="molecule type" value="Genomic_DNA"/>
</dbReference>
<accession>A0A9Q0FAI3</accession>
<feature type="compositionally biased region" description="Polar residues" evidence="1">
    <location>
        <begin position="186"/>
        <end position="245"/>
    </location>
</feature>
<dbReference type="GO" id="GO:0004309">
    <property type="term" value="F:exopolyphosphatase activity"/>
    <property type="evidence" value="ECO:0007669"/>
    <property type="project" value="TreeGrafter"/>
</dbReference>
<dbReference type="PANTHER" id="PTHR12112:SF39">
    <property type="entry name" value="EG:152A3.5 PROTEIN (FBGN0003116_PN PROTEIN)"/>
    <property type="match status" value="1"/>
</dbReference>